<feature type="region of interest" description="Disordered" evidence="1">
    <location>
        <begin position="172"/>
        <end position="215"/>
    </location>
</feature>
<geneLocation type="plasmid" evidence="3">
    <name>unnamed4</name>
</geneLocation>
<evidence type="ECO:0000313" key="3">
    <source>
        <dbReference type="EMBL" id="ANY85375.1"/>
    </source>
</evidence>
<dbReference type="InterPro" id="IPR019060">
    <property type="entry name" value="DUF2382"/>
</dbReference>
<dbReference type="EMBL" id="CP016620">
    <property type="protein sequence ID" value="ANY85375.1"/>
    <property type="molecule type" value="Genomic_DNA"/>
</dbReference>
<feature type="domain" description="DUF2382" evidence="2">
    <location>
        <begin position="81"/>
        <end position="193"/>
    </location>
</feature>
<dbReference type="AlphaFoldDB" id="A0A1B2EZF3"/>
<organism evidence="3">
    <name type="scientific">Microvirga ossetica</name>
    <dbReference type="NCBI Taxonomy" id="1882682"/>
    <lineage>
        <taxon>Bacteria</taxon>
        <taxon>Pseudomonadati</taxon>
        <taxon>Pseudomonadota</taxon>
        <taxon>Alphaproteobacteria</taxon>
        <taxon>Hyphomicrobiales</taxon>
        <taxon>Methylobacteriaceae</taxon>
        <taxon>Microvirga</taxon>
    </lineage>
</organism>
<name>A0A1B2EZF3_9HYPH</name>
<proteinExistence type="predicted"/>
<sequence length="215" mass="23877">MDAGVDENDAHSYAEGIRRGGALVTVRASETEVDRVLDILDDEGTVNFDERENSWRSEGWTGAGTTASAVASTSDRADKVIPVVEEKLNIGKREVNRGRVRLHSRIVEQPVQEQVSLREERVKVERRPVSGNAQRGAVGGDAFKERTIEVEERGEEAVVSKEARVVEEVVVRKEADQRTETVSDTVRKTEVDVEDERGKQIPRTGTTGKPSDRNR</sequence>
<dbReference type="PANTHER" id="PTHR38463">
    <property type="entry name" value="STRESS RESPONSE PROTEIN YSNF"/>
    <property type="match status" value="1"/>
</dbReference>
<gene>
    <name evidence="3" type="ORF">BB934_44285</name>
</gene>
<reference evidence="3" key="1">
    <citation type="submission" date="2016-07" db="EMBL/GenBank/DDBJ databases">
        <title>Microvirga ossetica sp. nov. a new species of rhizobia isolated from root nodules of the legume species Vicia alpestris Steven originated from North Ossetia region in the Caucasus.</title>
        <authorList>
            <person name="Safronova V.I."/>
            <person name="Kuznetsova I.G."/>
            <person name="Sazanova A.L."/>
            <person name="Belimov A."/>
            <person name="Andronov E."/>
            <person name="Osledkin Y.S."/>
            <person name="Onishchuk O.P."/>
            <person name="Kurchak O.N."/>
            <person name="Shaposhnikov A.I."/>
            <person name="Willems A."/>
            <person name="Tikhonovich I.A."/>
        </authorList>
    </citation>
    <scope>NUCLEOTIDE SEQUENCE [LARGE SCALE GENOMIC DNA]</scope>
    <source>
        <strain evidence="3">V5/3M</strain>
        <plasmid evidence="3">unnamed4</plasmid>
    </source>
</reference>
<protein>
    <recommendedName>
        <fullName evidence="2">DUF2382 domain-containing protein</fullName>
    </recommendedName>
</protein>
<dbReference type="PANTHER" id="PTHR38463:SF1">
    <property type="entry name" value="STRESS RESPONSE PROTEIN YSNF"/>
    <property type="match status" value="1"/>
</dbReference>
<dbReference type="KEGG" id="moc:BB934_44285"/>
<evidence type="ECO:0000256" key="1">
    <source>
        <dbReference type="SAM" id="MobiDB-lite"/>
    </source>
</evidence>
<feature type="compositionally biased region" description="Basic and acidic residues" evidence="1">
    <location>
        <begin position="172"/>
        <end position="199"/>
    </location>
</feature>
<accession>A0A1B2EZF3</accession>
<dbReference type="Pfam" id="PF09557">
    <property type="entry name" value="DUF2382"/>
    <property type="match status" value="1"/>
</dbReference>
<dbReference type="InterPro" id="IPR052967">
    <property type="entry name" value="Stress_Response_Assoc"/>
</dbReference>
<evidence type="ECO:0000259" key="2">
    <source>
        <dbReference type="Pfam" id="PF09557"/>
    </source>
</evidence>
<keyword evidence="3" id="KW-0614">Plasmid</keyword>